<dbReference type="GO" id="GO:0016020">
    <property type="term" value="C:membrane"/>
    <property type="evidence" value="ECO:0007669"/>
    <property type="project" value="UniProtKB-SubCell"/>
</dbReference>
<keyword evidence="4 6" id="KW-1133">Transmembrane helix</keyword>
<feature type="transmembrane region" description="Helical" evidence="6">
    <location>
        <begin position="278"/>
        <end position="299"/>
    </location>
</feature>
<dbReference type="InterPro" id="IPR036259">
    <property type="entry name" value="MFS_trans_sf"/>
</dbReference>
<feature type="transmembrane region" description="Helical" evidence="6">
    <location>
        <begin position="306"/>
        <end position="326"/>
    </location>
</feature>
<feature type="transmembrane region" description="Helical" evidence="6">
    <location>
        <begin position="174"/>
        <end position="193"/>
    </location>
</feature>
<feature type="transmembrane region" description="Helical" evidence="6">
    <location>
        <begin position="104"/>
        <end position="126"/>
    </location>
</feature>
<dbReference type="InterPro" id="IPR020846">
    <property type="entry name" value="MFS_dom"/>
</dbReference>
<feature type="transmembrane region" description="Helical" evidence="6">
    <location>
        <begin position="138"/>
        <end position="162"/>
    </location>
</feature>
<feature type="transmembrane region" description="Helical" evidence="6">
    <location>
        <begin position="400"/>
        <end position="420"/>
    </location>
</feature>
<gene>
    <name evidence="8" type="ORF">M406DRAFT_65639</name>
</gene>
<reference evidence="8" key="1">
    <citation type="journal article" date="2020" name="Phytopathology">
        <title>Genome sequence of the chestnut blight fungus Cryphonectria parasitica EP155: A fundamental resource for an archetypical invasive plant pathogen.</title>
        <authorList>
            <person name="Crouch J.A."/>
            <person name="Dawe A."/>
            <person name="Aerts A."/>
            <person name="Barry K."/>
            <person name="Churchill A.C.L."/>
            <person name="Grimwood J."/>
            <person name="Hillman B."/>
            <person name="Milgroom M.G."/>
            <person name="Pangilinan J."/>
            <person name="Smith M."/>
            <person name="Salamov A."/>
            <person name="Schmutz J."/>
            <person name="Yadav J."/>
            <person name="Grigoriev I.V."/>
            <person name="Nuss D."/>
        </authorList>
    </citation>
    <scope>NUCLEOTIDE SEQUENCE</scope>
    <source>
        <strain evidence="8">EP155</strain>
    </source>
</reference>
<keyword evidence="5 6" id="KW-0472">Membrane</keyword>
<evidence type="ECO:0000256" key="1">
    <source>
        <dbReference type="ARBA" id="ARBA00004141"/>
    </source>
</evidence>
<dbReference type="Pfam" id="PF07690">
    <property type="entry name" value="MFS_1"/>
    <property type="match status" value="1"/>
</dbReference>
<dbReference type="EMBL" id="MU032345">
    <property type="protein sequence ID" value="KAF3769362.1"/>
    <property type="molecule type" value="Genomic_DNA"/>
</dbReference>
<proteinExistence type="predicted"/>
<keyword evidence="3 6" id="KW-0812">Transmembrane</keyword>
<keyword evidence="2" id="KW-0813">Transport</keyword>
<feature type="domain" description="Major facilitator superfamily (MFS) profile" evidence="7">
    <location>
        <begin position="12"/>
        <end position="425"/>
    </location>
</feature>
<keyword evidence="9" id="KW-1185">Reference proteome</keyword>
<evidence type="ECO:0000256" key="3">
    <source>
        <dbReference type="ARBA" id="ARBA00022692"/>
    </source>
</evidence>
<feature type="transmembrane region" description="Helical" evidence="6">
    <location>
        <begin position="366"/>
        <end position="388"/>
    </location>
</feature>
<evidence type="ECO:0000256" key="5">
    <source>
        <dbReference type="ARBA" id="ARBA00023136"/>
    </source>
</evidence>
<evidence type="ECO:0000313" key="9">
    <source>
        <dbReference type="Proteomes" id="UP000803844"/>
    </source>
</evidence>
<dbReference type="AlphaFoldDB" id="A0A9P4YAL9"/>
<dbReference type="PANTHER" id="PTHR43791:SF40">
    <property type="entry name" value="THIAMINE PATHWAY TRANSPORTER THI73"/>
    <property type="match status" value="1"/>
</dbReference>
<comment type="subcellular location">
    <subcellularLocation>
        <location evidence="1">Membrane</location>
        <topology evidence="1">Multi-pass membrane protein</topology>
    </subcellularLocation>
</comment>
<dbReference type="PROSITE" id="PS50850">
    <property type="entry name" value="MFS"/>
    <property type="match status" value="1"/>
</dbReference>
<sequence>MKTLRRRIDKRVIPFLLLAYLMNYLDKILLNYAKVMGLTKDLKLIGNDYTNASSAFWIAVLFAEFPNIYFLQRLPVGKWLAFCLFGWSCATACTAACTDYSGLVAARVFCGLFEAGIPPSLMLISSQWYTKKEQIVRFVWWYMGTAGGLVLGGFLSWCFQQIDSAAPIANWKIMYIVLGLVTFVLSILVALLIPDTPMEAGFLSDQEKISLLEHVKTNQTGIGNRRSFSMAQLKEAFMDFQLWCQWLIMLLEGGGGGVITTYSATLIVDFGYNSKQSALLSMGGGAVSITVCLLTSYGARYFGHRWFFLILITIPSLTGAALMAYLPKSDKTSLLAGIYLVDAIFAAVPIQFSWVTANVAGHTKKACAMSLLNAAFAIGNIIGPQTFQAQDAPDYTQAKAAVMCFQSVIVVLAIVLLLYFKTVNKKRDQKSSAAGEDITDIQAFAGLTDKQNPHFRYVY</sequence>
<dbReference type="Proteomes" id="UP000803844">
    <property type="component" value="Unassembled WGS sequence"/>
</dbReference>
<name>A0A9P4YAL9_CRYP1</name>
<feature type="transmembrane region" description="Helical" evidence="6">
    <location>
        <begin position="12"/>
        <end position="33"/>
    </location>
</feature>
<comment type="caution">
    <text evidence="8">The sequence shown here is derived from an EMBL/GenBank/DDBJ whole genome shotgun (WGS) entry which is preliminary data.</text>
</comment>
<dbReference type="RefSeq" id="XP_040780323.1">
    <property type="nucleotide sequence ID" value="XM_040924939.1"/>
</dbReference>
<dbReference type="PANTHER" id="PTHR43791">
    <property type="entry name" value="PERMEASE-RELATED"/>
    <property type="match status" value="1"/>
</dbReference>
<evidence type="ECO:0000256" key="6">
    <source>
        <dbReference type="SAM" id="Phobius"/>
    </source>
</evidence>
<protein>
    <recommendedName>
        <fullName evidence="7">Major facilitator superfamily (MFS) profile domain-containing protein</fullName>
    </recommendedName>
</protein>
<dbReference type="Gene3D" id="1.20.1250.20">
    <property type="entry name" value="MFS general substrate transporter like domains"/>
    <property type="match status" value="2"/>
</dbReference>
<dbReference type="SUPFAM" id="SSF103473">
    <property type="entry name" value="MFS general substrate transporter"/>
    <property type="match status" value="1"/>
</dbReference>
<feature type="transmembrane region" description="Helical" evidence="6">
    <location>
        <begin position="79"/>
        <end position="98"/>
    </location>
</feature>
<feature type="transmembrane region" description="Helical" evidence="6">
    <location>
        <begin position="332"/>
        <end position="354"/>
    </location>
</feature>
<feature type="transmembrane region" description="Helical" evidence="6">
    <location>
        <begin position="246"/>
        <end position="272"/>
    </location>
</feature>
<evidence type="ECO:0000259" key="7">
    <source>
        <dbReference type="PROSITE" id="PS50850"/>
    </source>
</evidence>
<dbReference type="InterPro" id="IPR011701">
    <property type="entry name" value="MFS"/>
</dbReference>
<evidence type="ECO:0000256" key="2">
    <source>
        <dbReference type="ARBA" id="ARBA00022448"/>
    </source>
</evidence>
<organism evidence="8 9">
    <name type="scientific">Cryphonectria parasitica (strain ATCC 38755 / EP155)</name>
    <dbReference type="NCBI Taxonomy" id="660469"/>
    <lineage>
        <taxon>Eukaryota</taxon>
        <taxon>Fungi</taxon>
        <taxon>Dikarya</taxon>
        <taxon>Ascomycota</taxon>
        <taxon>Pezizomycotina</taxon>
        <taxon>Sordariomycetes</taxon>
        <taxon>Sordariomycetidae</taxon>
        <taxon>Diaporthales</taxon>
        <taxon>Cryphonectriaceae</taxon>
        <taxon>Cryphonectria-Endothia species complex</taxon>
        <taxon>Cryphonectria</taxon>
    </lineage>
</organism>
<dbReference type="GeneID" id="63842068"/>
<evidence type="ECO:0000256" key="4">
    <source>
        <dbReference type="ARBA" id="ARBA00022989"/>
    </source>
</evidence>
<dbReference type="OrthoDB" id="6730379at2759"/>
<evidence type="ECO:0000313" key="8">
    <source>
        <dbReference type="EMBL" id="KAF3769362.1"/>
    </source>
</evidence>
<feature type="transmembrane region" description="Helical" evidence="6">
    <location>
        <begin position="53"/>
        <end position="72"/>
    </location>
</feature>
<accession>A0A9P4YAL9</accession>
<dbReference type="GO" id="GO:0022857">
    <property type="term" value="F:transmembrane transporter activity"/>
    <property type="evidence" value="ECO:0007669"/>
    <property type="project" value="InterPro"/>
</dbReference>